<feature type="transmembrane region" description="Helical" evidence="1">
    <location>
        <begin position="245"/>
        <end position="264"/>
    </location>
</feature>
<keyword evidence="1" id="KW-0812">Transmembrane</keyword>
<feature type="domain" description="Acyltransferase 3" evidence="2">
    <location>
        <begin position="32"/>
        <end position="358"/>
    </location>
</feature>
<dbReference type="RefSeq" id="WP_116174040.1">
    <property type="nucleotide sequence ID" value="NZ_CP144375.1"/>
</dbReference>
<keyword evidence="4" id="KW-1185">Reference proteome</keyword>
<comment type="caution">
    <text evidence="3">The sequence shown here is derived from an EMBL/GenBank/DDBJ whole genome shotgun (WGS) entry which is preliminary data.</text>
</comment>
<keyword evidence="1" id="KW-0472">Membrane</keyword>
<feature type="transmembrane region" description="Helical" evidence="1">
    <location>
        <begin position="160"/>
        <end position="181"/>
    </location>
</feature>
<dbReference type="GO" id="GO:0016747">
    <property type="term" value="F:acyltransferase activity, transferring groups other than amino-acyl groups"/>
    <property type="evidence" value="ECO:0007669"/>
    <property type="project" value="InterPro"/>
</dbReference>
<feature type="transmembrane region" description="Helical" evidence="1">
    <location>
        <begin position="270"/>
        <end position="290"/>
    </location>
</feature>
<feature type="transmembrane region" description="Helical" evidence="1">
    <location>
        <begin position="339"/>
        <end position="360"/>
    </location>
</feature>
<dbReference type="InterPro" id="IPR050879">
    <property type="entry name" value="Acyltransferase_3"/>
</dbReference>
<feature type="transmembrane region" description="Helical" evidence="1">
    <location>
        <begin position="218"/>
        <end position="238"/>
    </location>
</feature>
<evidence type="ECO:0000256" key="1">
    <source>
        <dbReference type="SAM" id="Phobius"/>
    </source>
</evidence>
<feature type="transmembrane region" description="Helical" evidence="1">
    <location>
        <begin position="35"/>
        <end position="55"/>
    </location>
</feature>
<dbReference type="PANTHER" id="PTHR23028:SF53">
    <property type="entry name" value="ACYL_TRANSF_3 DOMAIN-CONTAINING PROTEIN"/>
    <property type="match status" value="1"/>
</dbReference>
<sequence length="383" mass="41909">MTQLATASRPVITEPAVAATPSAPRGDRRLPSLTGLRWAAAFVVFGLHISVSGLFTNDSRAEHVAMVLFGNGASGVSFFFILSGFVMMWAFRPDDRPLRFWRRRVARIYPVHVITALAAILLALALKSEDLPKPGPALTNLLLIHAWWPDYAHNQSMDKVSWSLACEAFFYLVFPFVGPLAHRLSARAATVMAGGSAVIAMAIPIAAHAENVHWPVHILPIARVFEFTLGIALARLVVLGRWRGPGMEVSLAVTLIGYFTAPALPYDYGYIVPTLIGFALLIPAAATADLRGAASVWRSPVMIRLGELSFSFYMVHLLVMHAVRALFPKLKHIESIPGSLTAAGIFTLALGVTWLTYRYVEVPANRLIMGRSTLFRRRVAVTS</sequence>
<evidence type="ECO:0000259" key="2">
    <source>
        <dbReference type="Pfam" id="PF01757"/>
    </source>
</evidence>
<dbReference type="OrthoDB" id="9796461at2"/>
<feature type="transmembrane region" description="Helical" evidence="1">
    <location>
        <begin position="108"/>
        <end position="126"/>
    </location>
</feature>
<dbReference type="GO" id="GO:0016020">
    <property type="term" value="C:membrane"/>
    <property type="evidence" value="ECO:0007669"/>
    <property type="project" value="TreeGrafter"/>
</dbReference>
<dbReference type="Proteomes" id="UP000256269">
    <property type="component" value="Unassembled WGS sequence"/>
</dbReference>
<gene>
    <name evidence="3" type="ORF">BCF44_103498</name>
</gene>
<reference evidence="3 4" key="1">
    <citation type="submission" date="2018-08" db="EMBL/GenBank/DDBJ databases">
        <title>Genomic Encyclopedia of Archaeal and Bacterial Type Strains, Phase II (KMG-II): from individual species to whole genera.</title>
        <authorList>
            <person name="Goeker M."/>
        </authorList>
    </citation>
    <scope>NUCLEOTIDE SEQUENCE [LARGE SCALE GENOMIC DNA]</scope>
    <source>
        <strain evidence="3 4">DSM 45791</strain>
    </source>
</reference>
<proteinExistence type="predicted"/>
<dbReference type="PANTHER" id="PTHR23028">
    <property type="entry name" value="ACETYLTRANSFERASE"/>
    <property type="match status" value="1"/>
</dbReference>
<dbReference type="Pfam" id="PF01757">
    <property type="entry name" value="Acyl_transf_3"/>
    <property type="match status" value="1"/>
</dbReference>
<dbReference type="InterPro" id="IPR002656">
    <property type="entry name" value="Acyl_transf_3_dom"/>
</dbReference>
<dbReference type="AlphaFoldDB" id="A0A3E0I009"/>
<protein>
    <submittedName>
        <fullName evidence="3">Peptidoglycan/LPS O-acetylase OafA/YrhL</fullName>
    </submittedName>
</protein>
<feature type="transmembrane region" description="Helical" evidence="1">
    <location>
        <begin position="67"/>
        <end position="87"/>
    </location>
</feature>
<organism evidence="3 4">
    <name type="scientific">Kutzneria buriramensis</name>
    <dbReference type="NCBI Taxonomy" id="1045776"/>
    <lineage>
        <taxon>Bacteria</taxon>
        <taxon>Bacillati</taxon>
        <taxon>Actinomycetota</taxon>
        <taxon>Actinomycetes</taxon>
        <taxon>Pseudonocardiales</taxon>
        <taxon>Pseudonocardiaceae</taxon>
        <taxon>Kutzneria</taxon>
    </lineage>
</organism>
<dbReference type="EMBL" id="QUNO01000003">
    <property type="protein sequence ID" value="REH52049.1"/>
    <property type="molecule type" value="Genomic_DNA"/>
</dbReference>
<feature type="transmembrane region" description="Helical" evidence="1">
    <location>
        <begin position="310"/>
        <end position="327"/>
    </location>
</feature>
<accession>A0A3E0I009</accession>
<feature type="transmembrane region" description="Helical" evidence="1">
    <location>
        <begin position="188"/>
        <end position="206"/>
    </location>
</feature>
<name>A0A3E0I009_9PSEU</name>
<evidence type="ECO:0000313" key="4">
    <source>
        <dbReference type="Proteomes" id="UP000256269"/>
    </source>
</evidence>
<keyword evidence="1" id="KW-1133">Transmembrane helix</keyword>
<dbReference type="GO" id="GO:0009103">
    <property type="term" value="P:lipopolysaccharide biosynthetic process"/>
    <property type="evidence" value="ECO:0007669"/>
    <property type="project" value="TreeGrafter"/>
</dbReference>
<evidence type="ECO:0000313" key="3">
    <source>
        <dbReference type="EMBL" id="REH52049.1"/>
    </source>
</evidence>